<dbReference type="AlphaFoldDB" id="A0A4R0YU79"/>
<feature type="domain" description="AB hydrolase-1" evidence="2">
    <location>
        <begin position="79"/>
        <end position="313"/>
    </location>
</feature>
<dbReference type="EMBL" id="SJTG01000001">
    <property type="protein sequence ID" value="TCI12975.1"/>
    <property type="molecule type" value="Genomic_DNA"/>
</dbReference>
<keyword evidence="4" id="KW-1185">Reference proteome</keyword>
<evidence type="ECO:0000313" key="4">
    <source>
        <dbReference type="Proteomes" id="UP000291822"/>
    </source>
</evidence>
<dbReference type="InterPro" id="IPR050266">
    <property type="entry name" value="AB_hydrolase_sf"/>
</dbReference>
<evidence type="ECO:0000256" key="1">
    <source>
        <dbReference type="SAM" id="SignalP"/>
    </source>
</evidence>
<comment type="caution">
    <text evidence="3">The sequence shown here is derived from an EMBL/GenBank/DDBJ whole genome shotgun (WGS) entry which is preliminary data.</text>
</comment>
<dbReference type="Pfam" id="PF00561">
    <property type="entry name" value="Abhydrolase_1"/>
    <property type="match status" value="1"/>
</dbReference>
<dbReference type="InterPro" id="IPR000073">
    <property type="entry name" value="AB_hydrolase_1"/>
</dbReference>
<dbReference type="InterPro" id="IPR029058">
    <property type="entry name" value="AB_hydrolase_fold"/>
</dbReference>
<sequence>MFMTSFNTLAGALILASQASVAKVETIPLHAANATTVALHCIEPSASGHRGVLFIHGSSFPTMLASGFEFSPGDSWLRFMAGRGYKACGLDFAGFGASDRPAAMLGAADAASPVLRATEAAGEIARAVAFLREHGMTSIHVVAHSWGTIPAATFAAQEPAALASLTLFGPVVPRTATPEGKQEAHPAWFPLTAEERYGQLKFRSVLPAGVSLLDPAMAGRWATAFDAATLHVPGDKPDQLRIPEGPNLDIQEAAAGKYPYDPAHVTAPIFVVYGNYDVIVNDEGARAFIARFTASPLKWQMRIDDGTHVMHLERNRRSLYESVASFIHTVDSARQEGGDEQGAP</sequence>
<protein>
    <submittedName>
        <fullName evidence="3">Alpha/beta fold hydrolase</fullName>
    </submittedName>
</protein>
<name>A0A4R0YU79_9GAMM</name>
<dbReference type="GO" id="GO:0016787">
    <property type="term" value="F:hydrolase activity"/>
    <property type="evidence" value="ECO:0007669"/>
    <property type="project" value="UniProtKB-KW"/>
</dbReference>
<dbReference type="Gene3D" id="3.40.50.1820">
    <property type="entry name" value="alpha/beta hydrolase"/>
    <property type="match status" value="1"/>
</dbReference>
<accession>A0A4R0YU79</accession>
<dbReference type="SUPFAM" id="SSF53474">
    <property type="entry name" value="alpha/beta-Hydrolases"/>
    <property type="match status" value="1"/>
</dbReference>
<reference evidence="3 4" key="1">
    <citation type="submission" date="2019-02" db="EMBL/GenBank/DDBJ databases">
        <title>Dyella amyloliquefaciens sp. nov., isolated from forest soil.</title>
        <authorList>
            <person name="Gao Z.-H."/>
            <person name="Qiu L.-H."/>
        </authorList>
    </citation>
    <scope>NUCLEOTIDE SEQUENCE [LARGE SCALE GENOMIC DNA]</scope>
    <source>
        <strain evidence="3 4">KACC 12747</strain>
    </source>
</reference>
<dbReference type="GO" id="GO:0016020">
    <property type="term" value="C:membrane"/>
    <property type="evidence" value="ECO:0007669"/>
    <property type="project" value="TreeGrafter"/>
</dbReference>
<keyword evidence="1" id="KW-0732">Signal</keyword>
<proteinExistence type="predicted"/>
<evidence type="ECO:0000313" key="3">
    <source>
        <dbReference type="EMBL" id="TCI12975.1"/>
    </source>
</evidence>
<feature type="signal peptide" evidence="1">
    <location>
        <begin position="1"/>
        <end position="22"/>
    </location>
</feature>
<dbReference type="PANTHER" id="PTHR43798">
    <property type="entry name" value="MONOACYLGLYCEROL LIPASE"/>
    <property type="match status" value="1"/>
</dbReference>
<dbReference type="PANTHER" id="PTHR43798:SF33">
    <property type="entry name" value="HYDROLASE, PUTATIVE (AFU_ORTHOLOGUE AFUA_2G14860)-RELATED"/>
    <property type="match status" value="1"/>
</dbReference>
<organism evidence="3 4">
    <name type="scientific">Dyella soli</name>
    <dbReference type="NCBI Taxonomy" id="522319"/>
    <lineage>
        <taxon>Bacteria</taxon>
        <taxon>Pseudomonadati</taxon>
        <taxon>Pseudomonadota</taxon>
        <taxon>Gammaproteobacteria</taxon>
        <taxon>Lysobacterales</taxon>
        <taxon>Rhodanobacteraceae</taxon>
        <taxon>Dyella</taxon>
    </lineage>
</organism>
<dbReference type="RefSeq" id="WP_131150243.1">
    <property type="nucleotide sequence ID" value="NZ_SJTG01000001.1"/>
</dbReference>
<dbReference type="Proteomes" id="UP000291822">
    <property type="component" value="Unassembled WGS sequence"/>
</dbReference>
<keyword evidence="3" id="KW-0378">Hydrolase</keyword>
<evidence type="ECO:0000259" key="2">
    <source>
        <dbReference type="Pfam" id="PF00561"/>
    </source>
</evidence>
<feature type="chain" id="PRO_5020654487" evidence="1">
    <location>
        <begin position="23"/>
        <end position="344"/>
    </location>
</feature>
<gene>
    <name evidence="3" type="ORF">EZM97_06595</name>
</gene>